<name>E3M1H9_CAERE</name>
<feature type="coiled-coil region" evidence="1">
    <location>
        <begin position="186"/>
        <end position="213"/>
    </location>
</feature>
<keyword evidence="4" id="KW-1185">Reference proteome</keyword>
<dbReference type="Proteomes" id="UP000008281">
    <property type="component" value="Unassembled WGS sequence"/>
</dbReference>
<evidence type="ECO:0000313" key="3">
    <source>
        <dbReference type="EMBL" id="EFO88920.1"/>
    </source>
</evidence>
<proteinExistence type="predicted"/>
<evidence type="ECO:0000256" key="1">
    <source>
        <dbReference type="SAM" id="Coils"/>
    </source>
</evidence>
<sequence>MNRAPRTLPFPYQFCTYPLYPAHFRLPSPTPASGLLAVLPEDFNAPWFIEHQIALETANKNFQNSVAAMNVSCLRTNKSPDNKDTENRQLKEQLNVLTQKLQMFTSRKVQDDRQIQHFVKCSTDQVAERNTLIQKLQEEKHVLKLEHEVMARKIKKYEEMLRNDVEKRRIERENFNSQQKTSKLDLLAHKRHIEELKNEVNDLRDFISIQEKTITHQQTEKDELSMRIENYIRTQSNLKKGFENILGETRNVRLELEKTRKHQREKHFLHYQNISEIFSDNLDKEYREALKRTKLDNDTLIKSNEKKNEEIVRLKAVVATTPTKSVVVVRNCQKRHCEDDDEWTPKSERKKRKVKEEQDH</sequence>
<dbReference type="AlphaFoldDB" id="E3M1H9"/>
<keyword evidence="1" id="KW-0175">Coiled coil</keyword>
<evidence type="ECO:0000256" key="2">
    <source>
        <dbReference type="SAM" id="MobiDB-lite"/>
    </source>
</evidence>
<protein>
    <submittedName>
        <fullName evidence="3">Uncharacterized protein</fullName>
    </submittedName>
</protein>
<dbReference type="EMBL" id="DS268421">
    <property type="protein sequence ID" value="EFO88920.1"/>
    <property type="molecule type" value="Genomic_DNA"/>
</dbReference>
<evidence type="ECO:0000313" key="4">
    <source>
        <dbReference type="Proteomes" id="UP000008281"/>
    </source>
</evidence>
<reference evidence="3" key="1">
    <citation type="submission" date="2007-07" db="EMBL/GenBank/DDBJ databases">
        <title>PCAP assembly of the Caenorhabditis remanei genome.</title>
        <authorList>
            <consortium name="The Caenorhabditis remanei Sequencing Consortium"/>
            <person name="Wilson R.K."/>
        </authorList>
    </citation>
    <scope>NUCLEOTIDE SEQUENCE [LARGE SCALE GENOMIC DNA]</scope>
    <source>
        <strain evidence="3">PB4641</strain>
    </source>
</reference>
<dbReference type="HOGENOM" id="CLU_769953_0_0_1"/>
<accession>E3M1H9</accession>
<organism evidence="4">
    <name type="scientific">Caenorhabditis remanei</name>
    <name type="common">Caenorhabditis vulgaris</name>
    <dbReference type="NCBI Taxonomy" id="31234"/>
    <lineage>
        <taxon>Eukaryota</taxon>
        <taxon>Metazoa</taxon>
        <taxon>Ecdysozoa</taxon>
        <taxon>Nematoda</taxon>
        <taxon>Chromadorea</taxon>
        <taxon>Rhabditida</taxon>
        <taxon>Rhabditina</taxon>
        <taxon>Rhabditomorpha</taxon>
        <taxon>Rhabditoidea</taxon>
        <taxon>Rhabditidae</taxon>
        <taxon>Peloderinae</taxon>
        <taxon>Caenorhabditis</taxon>
    </lineage>
</organism>
<feature type="region of interest" description="Disordered" evidence="2">
    <location>
        <begin position="338"/>
        <end position="360"/>
    </location>
</feature>
<gene>
    <name evidence="3" type="ORF">CRE_06552</name>
</gene>
<dbReference type="InParanoid" id="E3M1H9"/>
<feature type="compositionally biased region" description="Basic and acidic residues" evidence="2">
    <location>
        <begin position="338"/>
        <end position="347"/>
    </location>
</feature>